<evidence type="ECO:0000313" key="3">
    <source>
        <dbReference type="Proteomes" id="UP001230685"/>
    </source>
</evidence>
<reference evidence="2 3" key="1">
    <citation type="submission" date="2023-07" db="EMBL/GenBank/DDBJ databases">
        <authorList>
            <person name="Kim M.K."/>
        </authorList>
    </citation>
    <scope>NUCLEOTIDE SEQUENCE [LARGE SCALE GENOMIC DNA]</scope>
    <source>
        <strain evidence="2 3">KR1UV-12</strain>
    </source>
</reference>
<feature type="transmembrane region" description="Helical" evidence="1">
    <location>
        <begin position="68"/>
        <end position="87"/>
    </location>
</feature>
<comment type="caution">
    <text evidence="2">The sequence shown here is derived from an EMBL/GenBank/DDBJ whole genome shotgun (WGS) entry which is preliminary data.</text>
</comment>
<proteinExistence type="predicted"/>
<sequence>MAAALPFLAILLAGMGIAVQAPTNAALARTSGSVLLAALVSFVIGTVVLGVAWLALDRTSPVVLRAAPGWAWIGGFYGAGFVAAMAYGAPRLGLATAITVAVASQIATALALDHVGALGLPTAPVTPVKLVGAALVLAGVFLVRRG</sequence>
<dbReference type="PANTHER" id="PTHR34821:SF2">
    <property type="entry name" value="INNER MEMBRANE PROTEIN YDCZ"/>
    <property type="match status" value="1"/>
</dbReference>
<dbReference type="RefSeq" id="WP_305173137.1">
    <property type="nucleotide sequence ID" value="NZ_JAUUDS010000003.1"/>
</dbReference>
<dbReference type="Pfam" id="PF04657">
    <property type="entry name" value="DMT_YdcZ"/>
    <property type="match status" value="1"/>
</dbReference>
<dbReference type="PANTHER" id="PTHR34821">
    <property type="entry name" value="INNER MEMBRANE PROTEIN YDCZ"/>
    <property type="match status" value="1"/>
</dbReference>
<dbReference type="InterPro" id="IPR006750">
    <property type="entry name" value="YdcZ"/>
</dbReference>
<feature type="transmembrane region" description="Helical" evidence="1">
    <location>
        <begin position="124"/>
        <end position="143"/>
    </location>
</feature>
<keyword evidence="1" id="KW-0472">Membrane</keyword>
<dbReference type="Proteomes" id="UP001230685">
    <property type="component" value="Unassembled WGS sequence"/>
</dbReference>
<evidence type="ECO:0000313" key="2">
    <source>
        <dbReference type="EMBL" id="MDP1027232.1"/>
    </source>
</evidence>
<feature type="transmembrane region" description="Helical" evidence="1">
    <location>
        <begin position="93"/>
        <end position="112"/>
    </location>
</feature>
<accession>A0ABT9EK76</accession>
<protein>
    <submittedName>
        <fullName evidence="2">DMT family transporter</fullName>
    </submittedName>
</protein>
<feature type="transmembrane region" description="Helical" evidence="1">
    <location>
        <begin position="35"/>
        <end position="56"/>
    </location>
</feature>
<keyword evidence="1" id="KW-1133">Transmembrane helix</keyword>
<dbReference type="EMBL" id="JAUUDS010000003">
    <property type="protein sequence ID" value="MDP1027232.1"/>
    <property type="molecule type" value="Genomic_DNA"/>
</dbReference>
<gene>
    <name evidence="2" type="ORF">Q5H91_08415</name>
</gene>
<keyword evidence="3" id="KW-1185">Reference proteome</keyword>
<organism evidence="2 3">
    <name type="scientific">Sphingomonas aurea</name>
    <dbReference type="NCBI Taxonomy" id="3063994"/>
    <lineage>
        <taxon>Bacteria</taxon>
        <taxon>Pseudomonadati</taxon>
        <taxon>Pseudomonadota</taxon>
        <taxon>Alphaproteobacteria</taxon>
        <taxon>Sphingomonadales</taxon>
        <taxon>Sphingomonadaceae</taxon>
        <taxon>Sphingomonas</taxon>
    </lineage>
</organism>
<name>A0ABT9EK76_9SPHN</name>
<keyword evidence="1" id="KW-0812">Transmembrane</keyword>
<evidence type="ECO:0000256" key="1">
    <source>
        <dbReference type="SAM" id="Phobius"/>
    </source>
</evidence>